<sequence length="438" mass="47058">MSGLAIRGVVEGFYGRPWTVEQRHDMVAFIAEFGMNAYVYSPKDDPYTRRRWREPYPDAEAAELRELATVAREAGVALWYGVSPGLSMRYSEPGDVEAVHAKLAGVRALGATDAALFLDDIPGRLQHPGDVAEFPDLVAAQLHLVGQVEQRLATEAGGARFAVCPTDYWGHGDEPYITALGSGLADGTALFWTGRAICSPELTASEAELFARSTGRRPLYWDNFPVNDVAMTHELHIGPYLGRDPGLAGTAAGIVANPMPLAEASKIGIASVADFCRDPHAFDPEASWEAALRRVAGSRDAEPFREFADAVRGSALCTDDAPRFAARLERFAFDYQFGTPADAVADLRLHLAHLSGVAERMGRLENRALAGEIAPWVAQYARGVEAVDAAVAALEPQAAGSRRSCTARRATPSRRGWTACGPHGCGSSAIWSTCSSPT</sequence>
<feature type="domain" description="GH84" evidence="4">
    <location>
        <begin position="5"/>
        <end position="280"/>
    </location>
</feature>
<keyword evidence="1 3" id="KW-0378">Hydrolase</keyword>
<accession>A0ABQ6JYE8</accession>
<name>A0ABQ6JYE8_9MICO</name>
<evidence type="ECO:0000256" key="1">
    <source>
        <dbReference type="ARBA" id="ARBA00022801"/>
    </source>
</evidence>
<evidence type="ECO:0000313" key="5">
    <source>
        <dbReference type="EMBL" id="GMA92315.1"/>
    </source>
</evidence>
<evidence type="ECO:0000256" key="2">
    <source>
        <dbReference type="ARBA" id="ARBA00023295"/>
    </source>
</evidence>
<evidence type="ECO:0000256" key="3">
    <source>
        <dbReference type="PROSITE-ProRule" id="PRU01353"/>
    </source>
</evidence>
<dbReference type="RefSeq" id="WP_284301015.1">
    <property type="nucleotide sequence ID" value="NZ_BSVA01000001.1"/>
</dbReference>
<dbReference type="InterPro" id="IPR011496">
    <property type="entry name" value="O-GlcNAcase_cat"/>
</dbReference>
<dbReference type="Proteomes" id="UP001157069">
    <property type="component" value="Unassembled WGS sequence"/>
</dbReference>
<protein>
    <recommendedName>
        <fullName evidence="4">GH84 domain-containing protein</fullName>
    </recommendedName>
</protein>
<dbReference type="EMBL" id="BSVA01000001">
    <property type="protein sequence ID" value="GMA92315.1"/>
    <property type="molecule type" value="Genomic_DNA"/>
</dbReference>
<dbReference type="PANTHER" id="PTHR13170:SF16">
    <property type="entry name" value="PROTEIN O-GLCNACASE"/>
    <property type="match status" value="1"/>
</dbReference>
<dbReference type="Pfam" id="PF07555">
    <property type="entry name" value="NAGidase"/>
    <property type="match status" value="1"/>
</dbReference>
<evidence type="ECO:0000259" key="4">
    <source>
        <dbReference type="PROSITE" id="PS52009"/>
    </source>
</evidence>
<dbReference type="PANTHER" id="PTHR13170">
    <property type="entry name" value="O-GLCNACASE"/>
    <property type="match status" value="1"/>
</dbReference>
<dbReference type="InterPro" id="IPR017853">
    <property type="entry name" value="GH"/>
</dbReference>
<comment type="similarity">
    <text evidence="3">Belongs to the glycosyl hydrolase 84 family.</text>
</comment>
<dbReference type="SUPFAM" id="SSF51445">
    <property type="entry name" value="(Trans)glycosidases"/>
    <property type="match status" value="1"/>
</dbReference>
<dbReference type="Gene3D" id="3.20.20.80">
    <property type="entry name" value="Glycosidases"/>
    <property type="match status" value="1"/>
</dbReference>
<evidence type="ECO:0000313" key="6">
    <source>
        <dbReference type="Proteomes" id="UP001157069"/>
    </source>
</evidence>
<comment type="caution">
    <text evidence="5">The sequence shown here is derived from an EMBL/GenBank/DDBJ whole genome shotgun (WGS) entry which is preliminary data.</text>
</comment>
<dbReference type="InterPro" id="IPR051822">
    <property type="entry name" value="Glycosyl_Hydrolase_84"/>
</dbReference>
<keyword evidence="6" id="KW-1185">Reference proteome</keyword>
<keyword evidence="2 3" id="KW-0326">Glycosidase</keyword>
<organism evidence="5 6">
    <name type="scientific">Homoserinibacter gongjuensis</name>
    <dbReference type="NCBI Taxonomy" id="1162968"/>
    <lineage>
        <taxon>Bacteria</taxon>
        <taxon>Bacillati</taxon>
        <taxon>Actinomycetota</taxon>
        <taxon>Actinomycetes</taxon>
        <taxon>Micrococcales</taxon>
        <taxon>Microbacteriaceae</taxon>
        <taxon>Homoserinibacter</taxon>
    </lineage>
</organism>
<dbReference type="PROSITE" id="PS52009">
    <property type="entry name" value="GH84"/>
    <property type="match status" value="1"/>
</dbReference>
<gene>
    <name evidence="5" type="ORF">GCM10025869_28440</name>
</gene>
<proteinExistence type="inferred from homology"/>
<reference evidence="6" key="1">
    <citation type="journal article" date="2019" name="Int. J. Syst. Evol. Microbiol.">
        <title>The Global Catalogue of Microorganisms (GCM) 10K type strain sequencing project: providing services to taxonomists for standard genome sequencing and annotation.</title>
        <authorList>
            <consortium name="The Broad Institute Genomics Platform"/>
            <consortium name="The Broad Institute Genome Sequencing Center for Infectious Disease"/>
            <person name="Wu L."/>
            <person name="Ma J."/>
        </authorList>
    </citation>
    <scope>NUCLEOTIDE SEQUENCE [LARGE SCALE GENOMIC DNA]</scope>
    <source>
        <strain evidence="6">NBRC 108755</strain>
    </source>
</reference>
<feature type="active site" description="Proton donor" evidence="3">
    <location>
        <position position="120"/>
    </location>
</feature>